<dbReference type="AlphaFoldDB" id="A0A0A6RSW4"/>
<evidence type="ECO:0000313" key="2">
    <source>
        <dbReference type="Proteomes" id="UP000030428"/>
    </source>
</evidence>
<comment type="caution">
    <text evidence="1">The sequence shown here is derived from an EMBL/GenBank/DDBJ whole genome shotgun (WGS) entry which is preliminary data.</text>
</comment>
<gene>
    <name evidence="1" type="ORF">PN36_34160</name>
</gene>
<keyword evidence="2" id="KW-1185">Reference proteome</keyword>
<organism evidence="1 2">
    <name type="scientific">Candidatus Thiomargarita nelsonii</name>
    <dbReference type="NCBI Taxonomy" id="1003181"/>
    <lineage>
        <taxon>Bacteria</taxon>
        <taxon>Pseudomonadati</taxon>
        <taxon>Pseudomonadota</taxon>
        <taxon>Gammaproteobacteria</taxon>
        <taxon>Thiotrichales</taxon>
        <taxon>Thiotrichaceae</taxon>
        <taxon>Thiomargarita</taxon>
    </lineage>
</organism>
<reference evidence="1 2" key="1">
    <citation type="journal article" date="2016" name="Front. Microbiol.">
        <title>Single-Cell (Meta-)Genomics of a Dimorphic Candidatus Thiomargarita nelsonii Reveals Genomic Plasticity.</title>
        <authorList>
            <person name="Flood B.E."/>
            <person name="Fliss P."/>
            <person name="Jones D.S."/>
            <person name="Dick G.J."/>
            <person name="Jain S."/>
            <person name="Kaster A.K."/>
            <person name="Winkel M."/>
            <person name="Mussmann M."/>
            <person name="Bailey J."/>
        </authorList>
    </citation>
    <scope>NUCLEOTIDE SEQUENCE [LARGE SCALE GENOMIC DNA]</scope>
    <source>
        <strain evidence="1">Hydrate Ridge</strain>
    </source>
</reference>
<accession>A0A0A6RSW4</accession>
<name>A0A0A6RSW4_9GAMM</name>
<proteinExistence type="predicted"/>
<evidence type="ECO:0000313" key="1">
    <source>
        <dbReference type="EMBL" id="KHD06941.1"/>
    </source>
</evidence>
<protein>
    <recommendedName>
        <fullName evidence="3">DUF2281 domain-containing protein</fullName>
    </recommendedName>
</protein>
<evidence type="ECO:0008006" key="3">
    <source>
        <dbReference type="Google" id="ProtNLM"/>
    </source>
</evidence>
<dbReference type="Proteomes" id="UP000030428">
    <property type="component" value="Unassembled WGS sequence"/>
</dbReference>
<sequence length="77" mass="9319">MNPEKLLDDVISLPQFAQQEVIDFIAFMKERHGKVYETSNENLPVLENEPFIGMWRNRDDMHDSRNWVRNLRQNEWS</sequence>
<dbReference type="EMBL" id="JSZA02000377">
    <property type="protein sequence ID" value="KHD06941.1"/>
    <property type="molecule type" value="Genomic_DNA"/>
</dbReference>